<dbReference type="AlphaFoldDB" id="A0A193LD88"/>
<feature type="transmembrane region" description="Helical" evidence="2">
    <location>
        <begin position="158"/>
        <end position="177"/>
    </location>
</feature>
<evidence type="ECO:0008006" key="5">
    <source>
        <dbReference type="Google" id="ProtNLM"/>
    </source>
</evidence>
<organism evidence="3 4">
    <name type="scientific">Woeseia oceani</name>
    <dbReference type="NCBI Taxonomy" id="1548547"/>
    <lineage>
        <taxon>Bacteria</taxon>
        <taxon>Pseudomonadati</taxon>
        <taxon>Pseudomonadota</taxon>
        <taxon>Gammaproteobacteria</taxon>
        <taxon>Woeseiales</taxon>
        <taxon>Woeseiaceae</taxon>
        <taxon>Woeseia</taxon>
    </lineage>
</organism>
<keyword evidence="2" id="KW-1133">Transmembrane helix</keyword>
<dbReference type="PANTHER" id="PTHR33219">
    <property type="entry name" value="YLMG HOMOLOG PROTEIN 2, CHLOROPLASTIC"/>
    <property type="match status" value="1"/>
</dbReference>
<evidence type="ECO:0000256" key="2">
    <source>
        <dbReference type="SAM" id="Phobius"/>
    </source>
</evidence>
<dbReference type="Proteomes" id="UP000092695">
    <property type="component" value="Chromosome"/>
</dbReference>
<dbReference type="OrthoDB" id="9806665at2"/>
<dbReference type="Pfam" id="PF02325">
    <property type="entry name" value="CCB3_YggT"/>
    <property type="match status" value="2"/>
</dbReference>
<evidence type="ECO:0000313" key="4">
    <source>
        <dbReference type="Proteomes" id="UP000092695"/>
    </source>
</evidence>
<protein>
    <recommendedName>
        <fullName evidence="5">YggT family protein</fullName>
    </recommendedName>
</protein>
<feature type="transmembrane region" description="Helical" evidence="2">
    <location>
        <begin position="5"/>
        <end position="26"/>
    </location>
</feature>
<name>A0A193LD88_9GAMM</name>
<keyword evidence="4" id="KW-1185">Reference proteome</keyword>
<feature type="transmembrane region" description="Helical" evidence="2">
    <location>
        <begin position="96"/>
        <end position="124"/>
    </location>
</feature>
<evidence type="ECO:0000256" key="1">
    <source>
        <dbReference type="ARBA" id="ARBA00010894"/>
    </source>
</evidence>
<dbReference type="RefSeq" id="WP_068612745.1">
    <property type="nucleotide sequence ID" value="NZ_CP016268.1"/>
</dbReference>
<sequence length="182" mass="20234">MTQALYFIIGAVTQLVLLLFLLRFWLPLLHVDFRNPLAQGILRLTSPAIVPVRRLLPPVGRIDTATVLILLVLQTLAIVLLLLLTGRMFDPLSIAVVAVIELAAHSLNMFFFAVLISVILSWLAPQTYHPVVAMVNSMAEPILRPFRRMLPPLGGLDISPIFALILLQAGVILLRSLRPFYV</sequence>
<gene>
    <name evidence="3" type="ORF">BA177_03180</name>
</gene>
<evidence type="ECO:0000313" key="3">
    <source>
        <dbReference type="EMBL" id="ANO50349.1"/>
    </source>
</evidence>
<comment type="similarity">
    <text evidence="1">Belongs to the YggT family.</text>
</comment>
<dbReference type="KEGG" id="woc:BA177_03180"/>
<feature type="transmembrane region" description="Helical" evidence="2">
    <location>
        <begin position="65"/>
        <end position="84"/>
    </location>
</feature>
<dbReference type="EMBL" id="CP016268">
    <property type="protein sequence ID" value="ANO50349.1"/>
    <property type="molecule type" value="Genomic_DNA"/>
</dbReference>
<proteinExistence type="inferred from homology"/>
<dbReference type="PANTHER" id="PTHR33219:SF14">
    <property type="entry name" value="PROTEIN COFACTOR ASSEMBLY OF COMPLEX C SUBUNIT B CCB3, CHLOROPLASTIC-RELATED"/>
    <property type="match status" value="1"/>
</dbReference>
<dbReference type="STRING" id="1548547.BA177_03180"/>
<reference evidence="3 4" key="1">
    <citation type="submission" date="2016-06" db="EMBL/GenBank/DDBJ databases">
        <title>Complete genome sequence of a deep-branching marine Gamma Proteobacterium Woeseia oceani type strain XK5.</title>
        <authorList>
            <person name="Mu D."/>
            <person name="Du Z."/>
        </authorList>
    </citation>
    <scope>NUCLEOTIDE SEQUENCE [LARGE SCALE GENOMIC DNA]</scope>
    <source>
        <strain evidence="3 4">XK5</strain>
    </source>
</reference>
<dbReference type="GO" id="GO:0016020">
    <property type="term" value="C:membrane"/>
    <property type="evidence" value="ECO:0007669"/>
    <property type="project" value="InterPro"/>
</dbReference>
<keyword evidence="2" id="KW-0472">Membrane</keyword>
<dbReference type="InterPro" id="IPR003425">
    <property type="entry name" value="CCB3/YggT"/>
</dbReference>
<keyword evidence="2" id="KW-0812">Transmembrane</keyword>
<accession>A0A193LD88</accession>